<proteinExistence type="predicted"/>
<reference evidence="3" key="1">
    <citation type="book" date="2010" name="EXTREMOPHILES" publisher="0:0-0">
        <title>Complete genome sequences of ten hyperthermophilic archaea reveal their metabolic capabilities and possible ecological roles.</title>
        <editorList>
            <person name="?"/>
        </editorList>
        <authorList>
            <person name="Ravin N.V."/>
            <person name="Mardanov A.V."/>
            <person name="Bonch-Osmolovskaya E.A."/>
            <person name="Skryabin K.G."/>
        </authorList>
    </citation>
    <scope>NUCLEOTIDE SEQUENCE [LARGE SCALE GENOMIC DNA]</scope>
    <source>
        <strain evidence="3">1505</strain>
    </source>
</reference>
<keyword evidence="1" id="KW-0472">Membrane</keyword>
<sequence>MNEKLRIEELVLTAATSAVIGAIFLVWSNIVWDATKLLLGLSLTPIIYGVWFIGATIPAYIIRKPYVAVLGELLAAILELFYGSQFASTVLLYGFMQGLMSEAVFFLTRYKKWDWLTMALAGAAPALWAAPADTILYGITNPLTPEQRIVFWSLYFVSGAIFAGILVKAILDYVAKKSSLLDAFAVGKSVKKY</sequence>
<accession>A0A3G1A657</accession>
<evidence type="ECO:0008006" key="4">
    <source>
        <dbReference type="Google" id="ProtNLM"/>
    </source>
</evidence>
<keyword evidence="1" id="KW-0812">Transmembrane</keyword>
<feature type="transmembrane region" description="Helical" evidence="1">
    <location>
        <begin position="149"/>
        <end position="171"/>
    </location>
</feature>
<dbReference type="Pfam" id="PF09819">
    <property type="entry name" value="ABC_cobalt"/>
    <property type="match status" value="1"/>
</dbReference>
<evidence type="ECO:0000256" key="1">
    <source>
        <dbReference type="SAM" id="Phobius"/>
    </source>
</evidence>
<feature type="transmembrane region" description="Helical" evidence="1">
    <location>
        <begin position="12"/>
        <end position="32"/>
    </location>
</feature>
<feature type="transmembrane region" description="Helical" evidence="1">
    <location>
        <begin position="38"/>
        <end position="61"/>
    </location>
</feature>
<evidence type="ECO:0000313" key="3">
    <source>
        <dbReference type="Proteomes" id="UP000266720"/>
    </source>
</evidence>
<dbReference type="Proteomes" id="UP000266720">
    <property type="component" value="Chromosome"/>
</dbReference>
<dbReference type="STRING" id="697581.TCARB_1340"/>
<gene>
    <name evidence="2" type="ORF">TCARB_1340</name>
</gene>
<dbReference type="KEGG" id="tcb:TCARB_1340"/>
<evidence type="ECO:0000313" key="2">
    <source>
        <dbReference type="EMBL" id="AJB42386.1"/>
    </source>
</evidence>
<feature type="transmembrane region" description="Helical" evidence="1">
    <location>
        <begin position="73"/>
        <end position="95"/>
    </location>
</feature>
<protein>
    <recommendedName>
        <fullName evidence="4">Substrate-specific component YkoE of thiamin-regulated ECF transporter for HydroxyMethylPyrimidine</fullName>
    </recommendedName>
</protein>
<dbReference type="AlphaFoldDB" id="A0A3G1A657"/>
<organism evidence="2 3">
    <name type="scientific">Thermofilum adornatum 1505</name>
    <dbReference type="NCBI Taxonomy" id="697581"/>
    <lineage>
        <taxon>Archaea</taxon>
        <taxon>Thermoproteota</taxon>
        <taxon>Thermoprotei</taxon>
        <taxon>Thermofilales</taxon>
        <taxon>Thermofilaceae</taxon>
        <taxon>Thermofilum</taxon>
    </lineage>
</organism>
<dbReference type="EMBL" id="CP007493">
    <property type="protein sequence ID" value="AJB42386.1"/>
    <property type="molecule type" value="Genomic_DNA"/>
</dbReference>
<keyword evidence="1" id="KW-1133">Transmembrane helix</keyword>
<dbReference type="InterPro" id="IPR017195">
    <property type="entry name" value="ABC_thiamin-permease_prd"/>
</dbReference>
<feature type="transmembrane region" description="Helical" evidence="1">
    <location>
        <begin position="115"/>
        <end position="137"/>
    </location>
</feature>
<name>A0A3G1A657_9CREN</name>